<reference evidence="2 4" key="2">
    <citation type="journal article" date="2018" name="Plant J.">
        <title>The Physcomitrella patens chromosome-scale assembly reveals moss genome structure and evolution.</title>
        <authorList>
            <person name="Lang D."/>
            <person name="Ullrich K.K."/>
            <person name="Murat F."/>
            <person name="Fuchs J."/>
            <person name="Jenkins J."/>
            <person name="Haas F.B."/>
            <person name="Piednoel M."/>
            <person name="Gundlach H."/>
            <person name="Van Bel M."/>
            <person name="Meyberg R."/>
            <person name="Vives C."/>
            <person name="Morata J."/>
            <person name="Symeonidi A."/>
            <person name="Hiss M."/>
            <person name="Muchero W."/>
            <person name="Kamisugi Y."/>
            <person name="Saleh O."/>
            <person name="Blanc G."/>
            <person name="Decker E.L."/>
            <person name="van Gessel N."/>
            <person name="Grimwood J."/>
            <person name="Hayes R.D."/>
            <person name="Graham S.W."/>
            <person name="Gunter L.E."/>
            <person name="McDaniel S.F."/>
            <person name="Hoernstein S.N.W."/>
            <person name="Larsson A."/>
            <person name="Li F.W."/>
            <person name="Perroud P.F."/>
            <person name="Phillips J."/>
            <person name="Ranjan P."/>
            <person name="Rokshar D.S."/>
            <person name="Rothfels C.J."/>
            <person name="Schneider L."/>
            <person name="Shu S."/>
            <person name="Stevenson D.W."/>
            <person name="Thummler F."/>
            <person name="Tillich M."/>
            <person name="Villarreal Aguilar J.C."/>
            <person name="Widiez T."/>
            <person name="Wong G.K."/>
            <person name="Wymore A."/>
            <person name="Zhang Y."/>
            <person name="Zimmer A.D."/>
            <person name="Quatrano R.S."/>
            <person name="Mayer K.F.X."/>
            <person name="Goodstein D."/>
            <person name="Casacuberta J.M."/>
            <person name="Vandepoele K."/>
            <person name="Reski R."/>
            <person name="Cuming A.C."/>
            <person name="Tuskan G.A."/>
            <person name="Maumus F."/>
            <person name="Salse J."/>
            <person name="Schmutz J."/>
            <person name="Rensing S.A."/>
        </authorList>
    </citation>
    <scope>NUCLEOTIDE SEQUENCE [LARGE SCALE GENOMIC DNA]</scope>
    <source>
        <strain evidence="3 4">cv. Gransden 2004</strain>
    </source>
</reference>
<evidence type="ECO:0000313" key="3">
    <source>
        <dbReference type="EnsemblPlants" id="Pp3c6_12870V3.1"/>
    </source>
</evidence>
<sequence length="130" mass="13962">MFVCSFQQSSVKSEVKRATRARFTMETDCDESQGELEGFMQGNAMAGFVYLHFGSNPTVTPAFVERCRTNTTKAAAVAAAVAAALGDDSQELVPSYSVIAVTEIDPLESSTKLRPLSRGPQTAQDEGSQM</sequence>
<proteinExistence type="predicted"/>
<dbReference type="AlphaFoldDB" id="A0A2K1KFF9"/>
<dbReference type="EnsemblPlants" id="Pp3c6_12870V3.1">
    <property type="protein sequence ID" value="Pp3c6_12870V3.1"/>
    <property type="gene ID" value="Pp3c6_12870"/>
</dbReference>
<dbReference type="InParanoid" id="A0A2K1KFF9"/>
<gene>
    <name evidence="2" type="ORF">PHYPA_008884</name>
</gene>
<dbReference type="EMBL" id="ABEU02000006">
    <property type="protein sequence ID" value="PNR52510.1"/>
    <property type="molecule type" value="Genomic_DNA"/>
</dbReference>
<accession>A0A2K1KFF9</accession>
<feature type="region of interest" description="Disordered" evidence="1">
    <location>
        <begin position="109"/>
        <end position="130"/>
    </location>
</feature>
<evidence type="ECO:0000256" key="1">
    <source>
        <dbReference type="SAM" id="MobiDB-lite"/>
    </source>
</evidence>
<keyword evidence="4" id="KW-1185">Reference proteome</keyword>
<name>A0A2K1KFF9_PHYPA</name>
<dbReference type="Proteomes" id="UP000006727">
    <property type="component" value="Chromosome 6"/>
</dbReference>
<dbReference type="PaxDb" id="3218-PP1S177_50V6.1"/>
<evidence type="ECO:0000313" key="2">
    <source>
        <dbReference type="EMBL" id="PNR52510.1"/>
    </source>
</evidence>
<feature type="compositionally biased region" description="Polar residues" evidence="1">
    <location>
        <begin position="119"/>
        <end position="130"/>
    </location>
</feature>
<organism evidence="2">
    <name type="scientific">Physcomitrium patens</name>
    <name type="common">Spreading-leaved earth moss</name>
    <name type="synonym">Physcomitrella patens</name>
    <dbReference type="NCBI Taxonomy" id="3218"/>
    <lineage>
        <taxon>Eukaryota</taxon>
        <taxon>Viridiplantae</taxon>
        <taxon>Streptophyta</taxon>
        <taxon>Embryophyta</taxon>
        <taxon>Bryophyta</taxon>
        <taxon>Bryophytina</taxon>
        <taxon>Bryopsida</taxon>
        <taxon>Funariidae</taxon>
        <taxon>Funariales</taxon>
        <taxon>Funariaceae</taxon>
        <taxon>Physcomitrium</taxon>
    </lineage>
</organism>
<reference evidence="3" key="3">
    <citation type="submission" date="2020-12" db="UniProtKB">
        <authorList>
            <consortium name="EnsemblPlants"/>
        </authorList>
    </citation>
    <scope>IDENTIFICATION</scope>
</reference>
<dbReference type="Gramene" id="Pp3c6_12870V3.1">
    <property type="protein sequence ID" value="Pp3c6_12870V3.1"/>
    <property type="gene ID" value="Pp3c6_12870"/>
</dbReference>
<reference evidence="2 4" key="1">
    <citation type="journal article" date="2008" name="Science">
        <title>The Physcomitrella genome reveals evolutionary insights into the conquest of land by plants.</title>
        <authorList>
            <person name="Rensing S."/>
            <person name="Lang D."/>
            <person name="Zimmer A."/>
            <person name="Terry A."/>
            <person name="Salamov A."/>
            <person name="Shapiro H."/>
            <person name="Nishiyama T."/>
            <person name="Perroud P.-F."/>
            <person name="Lindquist E."/>
            <person name="Kamisugi Y."/>
            <person name="Tanahashi T."/>
            <person name="Sakakibara K."/>
            <person name="Fujita T."/>
            <person name="Oishi K."/>
            <person name="Shin-I T."/>
            <person name="Kuroki Y."/>
            <person name="Toyoda A."/>
            <person name="Suzuki Y."/>
            <person name="Hashimoto A."/>
            <person name="Yamaguchi K."/>
            <person name="Sugano A."/>
            <person name="Kohara Y."/>
            <person name="Fujiyama A."/>
            <person name="Anterola A."/>
            <person name="Aoki S."/>
            <person name="Ashton N."/>
            <person name="Barbazuk W.B."/>
            <person name="Barker E."/>
            <person name="Bennetzen J."/>
            <person name="Bezanilla M."/>
            <person name="Blankenship R."/>
            <person name="Cho S.H."/>
            <person name="Dutcher S."/>
            <person name="Estelle M."/>
            <person name="Fawcett J.A."/>
            <person name="Gundlach H."/>
            <person name="Hanada K."/>
            <person name="Heyl A."/>
            <person name="Hicks K.A."/>
            <person name="Hugh J."/>
            <person name="Lohr M."/>
            <person name="Mayer K."/>
            <person name="Melkozernov A."/>
            <person name="Murata T."/>
            <person name="Nelson D."/>
            <person name="Pils B."/>
            <person name="Prigge M."/>
            <person name="Reiss B."/>
            <person name="Renner T."/>
            <person name="Rombauts S."/>
            <person name="Rushton P."/>
            <person name="Sanderfoot A."/>
            <person name="Schween G."/>
            <person name="Shiu S.-H."/>
            <person name="Stueber K."/>
            <person name="Theodoulou F.L."/>
            <person name="Tu H."/>
            <person name="Van de Peer Y."/>
            <person name="Verrier P.J."/>
            <person name="Waters E."/>
            <person name="Wood A."/>
            <person name="Yang L."/>
            <person name="Cove D."/>
            <person name="Cuming A."/>
            <person name="Hasebe M."/>
            <person name="Lucas S."/>
            <person name="Mishler D.B."/>
            <person name="Reski R."/>
            <person name="Grigoriev I."/>
            <person name="Quatrano R.S."/>
            <person name="Boore J.L."/>
        </authorList>
    </citation>
    <scope>NUCLEOTIDE SEQUENCE [LARGE SCALE GENOMIC DNA]</scope>
    <source>
        <strain evidence="3 4">cv. Gransden 2004</strain>
    </source>
</reference>
<protein>
    <submittedName>
        <fullName evidence="2 3">Uncharacterized protein</fullName>
    </submittedName>
</protein>
<evidence type="ECO:0000313" key="4">
    <source>
        <dbReference type="Proteomes" id="UP000006727"/>
    </source>
</evidence>